<dbReference type="Proteomes" id="UP001336250">
    <property type="component" value="Unassembled WGS sequence"/>
</dbReference>
<proteinExistence type="predicted"/>
<dbReference type="Gene3D" id="2.60.120.10">
    <property type="entry name" value="Jelly Rolls"/>
    <property type="match status" value="1"/>
</dbReference>
<comment type="caution">
    <text evidence="3">The sequence shown here is derived from an EMBL/GenBank/DDBJ whole genome shotgun (WGS) entry which is preliminary data.</text>
</comment>
<accession>A0AAW9QNF0</accession>
<evidence type="ECO:0000313" key="4">
    <source>
        <dbReference type="Proteomes" id="UP001336250"/>
    </source>
</evidence>
<organism evidence="3 4">
    <name type="scientific">Aquincola agrisoli</name>
    <dbReference type="NCBI Taxonomy" id="3119538"/>
    <lineage>
        <taxon>Bacteria</taxon>
        <taxon>Pseudomonadati</taxon>
        <taxon>Pseudomonadota</taxon>
        <taxon>Betaproteobacteria</taxon>
        <taxon>Burkholderiales</taxon>
        <taxon>Sphaerotilaceae</taxon>
        <taxon>Aquincola</taxon>
    </lineage>
</organism>
<feature type="region of interest" description="Disordered" evidence="1">
    <location>
        <begin position="1"/>
        <end position="26"/>
    </location>
</feature>
<dbReference type="InterPro" id="IPR008894">
    <property type="entry name" value="QdtA_cupin_dom"/>
</dbReference>
<dbReference type="SUPFAM" id="SSF51182">
    <property type="entry name" value="RmlC-like cupins"/>
    <property type="match status" value="1"/>
</dbReference>
<dbReference type="AlphaFoldDB" id="A0AAW9QNF0"/>
<dbReference type="Pfam" id="PF05523">
    <property type="entry name" value="FdtA"/>
    <property type="match status" value="1"/>
</dbReference>
<protein>
    <submittedName>
        <fullName evidence="3">FdtA/QdtA family cupin domain-containing protein</fullName>
    </submittedName>
</protein>
<evidence type="ECO:0000259" key="2">
    <source>
        <dbReference type="Pfam" id="PF05523"/>
    </source>
</evidence>
<dbReference type="EMBL" id="JAZIBG010000036">
    <property type="protein sequence ID" value="MEF7616120.1"/>
    <property type="molecule type" value="Genomic_DNA"/>
</dbReference>
<evidence type="ECO:0000256" key="1">
    <source>
        <dbReference type="SAM" id="MobiDB-lite"/>
    </source>
</evidence>
<feature type="domain" description="Sugar 3,4-ketoisomerase QdtA cupin" evidence="2">
    <location>
        <begin position="32"/>
        <end position="159"/>
    </location>
</feature>
<evidence type="ECO:0000313" key="3">
    <source>
        <dbReference type="EMBL" id="MEF7616120.1"/>
    </source>
</evidence>
<keyword evidence="4" id="KW-1185">Reference proteome</keyword>
<dbReference type="InterPro" id="IPR014710">
    <property type="entry name" value="RmlC-like_jellyroll"/>
</dbReference>
<sequence>MSNLLEVPEAPTRTATTRAARPKQAGTSRLSACTLIDLPKINDPRGNLTFIEAGRHLPFKFNRIFYLYDVPGGSDRGGHALKTTHQFVIAISGSFDVVLDAGNGRQRFHLNRSYYGLYIPPMVWRELDNFSSGSVALVLASDHYDEADYIRTYAEFAQSCR</sequence>
<reference evidence="3 4" key="1">
    <citation type="submission" date="2024-02" db="EMBL/GenBank/DDBJ databases">
        <title>Genome sequence of Aquincola sp. MAHUQ-54.</title>
        <authorList>
            <person name="Huq M.A."/>
        </authorList>
    </citation>
    <scope>NUCLEOTIDE SEQUENCE [LARGE SCALE GENOMIC DNA]</scope>
    <source>
        <strain evidence="3 4">MAHUQ-54</strain>
    </source>
</reference>
<name>A0AAW9QNF0_9BURK</name>
<dbReference type="CDD" id="cd20292">
    <property type="entry name" value="cupin_QdtA-like"/>
    <property type="match status" value="1"/>
</dbReference>
<dbReference type="InterPro" id="IPR011051">
    <property type="entry name" value="RmlC_Cupin_sf"/>
</dbReference>
<gene>
    <name evidence="3" type="ORF">V4F39_19555</name>
</gene>
<dbReference type="RefSeq" id="WP_332291496.1">
    <property type="nucleotide sequence ID" value="NZ_JAZIBG010000036.1"/>
</dbReference>
<feature type="compositionally biased region" description="Low complexity" evidence="1">
    <location>
        <begin position="10"/>
        <end position="19"/>
    </location>
</feature>